<evidence type="ECO:0000313" key="1">
    <source>
        <dbReference type="EMBL" id="QDH86659.1"/>
    </source>
</evidence>
<reference evidence="1" key="1">
    <citation type="submission" date="2019-05" db="EMBL/GenBank/DDBJ databases">
        <title>Metatranscriptomic reconstruction reveals RNA viruses with the potential to shape carbon cycling in soil.</title>
        <authorList>
            <person name="Starr E.P."/>
            <person name="Nuccio E."/>
            <person name="Pett-Ridge J."/>
            <person name="Banfield J.F."/>
            <person name="Firestone M.K."/>
        </authorList>
    </citation>
    <scope>NUCLEOTIDE SEQUENCE</scope>
    <source>
        <strain evidence="1">H1_Rhizo_25_scaffold_1062</strain>
    </source>
</reference>
<dbReference type="EMBL" id="MN032829">
    <property type="protein sequence ID" value="QDH86659.1"/>
    <property type="molecule type" value="Genomic_RNA"/>
</dbReference>
<organism evidence="1">
    <name type="scientific">Leviviridae sp</name>
    <dbReference type="NCBI Taxonomy" id="2027243"/>
    <lineage>
        <taxon>Viruses</taxon>
        <taxon>Riboviria</taxon>
        <taxon>Orthornavirae</taxon>
        <taxon>Lenarviricota</taxon>
        <taxon>Leviviricetes</taxon>
        <taxon>Norzivirales</taxon>
        <taxon>Fiersviridae</taxon>
    </lineage>
</organism>
<accession>A0A514CZ79</accession>
<sequence>MASIANITVKKSDGTTDVIYVAATPSAGDKSPAVWTQDAFSGIQGFRPRFELQTQDNGSGTVRQVRIKYVYPSLYTDSTTGLSKQLANELFDGTFNMPKQMTTTEWKEGWAQLGNLLCSTLIRGSIETGFAPT</sequence>
<name>A0A514CZ79_9VIRU</name>
<protein>
    <submittedName>
        <fullName evidence="1">Uncharacterized protein</fullName>
    </submittedName>
</protein>
<gene>
    <name evidence="1" type="ORF">H1Rhizo251062_000002</name>
</gene>
<proteinExistence type="predicted"/>